<keyword evidence="5" id="KW-0804">Transcription</keyword>
<evidence type="ECO:0000256" key="1">
    <source>
        <dbReference type="ARBA" id="ARBA00004123"/>
    </source>
</evidence>
<dbReference type="Pfam" id="PF00170">
    <property type="entry name" value="bZIP_1"/>
    <property type="match status" value="1"/>
</dbReference>
<comment type="similarity">
    <text evidence="2">Belongs to the bZIP family.</text>
</comment>
<dbReference type="GO" id="GO:0003700">
    <property type="term" value="F:DNA-binding transcription factor activity"/>
    <property type="evidence" value="ECO:0007669"/>
    <property type="project" value="InterPro"/>
</dbReference>
<dbReference type="InterPro" id="IPR004827">
    <property type="entry name" value="bZIP"/>
</dbReference>
<feature type="domain" description="BZIP" evidence="8">
    <location>
        <begin position="106"/>
        <end position="152"/>
    </location>
</feature>
<dbReference type="PANTHER" id="PTHR47416">
    <property type="entry name" value="BASIC-LEUCINE ZIPPER TRANSCRIPTION FACTOR F-RELATED"/>
    <property type="match status" value="1"/>
</dbReference>
<dbReference type="Gene3D" id="1.20.5.170">
    <property type="match status" value="1"/>
</dbReference>
<comment type="caution">
    <text evidence="9">The sequence shown here is derived from an EMBL/GenBank/DDBJ whole genome shotgun (WGS) entry which is preliminary data.</text>
</comment>
<feature type="compositionally biased region" description="Basic and acidic residues" evidence="7">
    <location>
        <begin position="71"/>
        <end position="85"/>
    </location>
</feature>
<evidence type="ECO:0000259" key="8">
    <source>
        <dbReference type="PROSITE" id="PS50217"/>
    </source>
</evidence>
<feature type="region of interest" description="Disordered" evidence="7">
    <location>
        <begin position="32"/>
        <end position="127"/>
    </location>
</feature>
<dbReference type="GO" id="GO:0003677">
    <property type="term" value="F:DNA binding"/>
    <property type="evidence" value="ECO:0007669"/>
    <property type="project" value="UniProtKB-KW"/>
</dbReference>
<feature type="region of interest" description="Disordered" evidence="7">
    <location>
        <begin position="180"/>
        <end position="200"/>
    </location>
</feature>
<evidence type="ECO:0000256" key="2">
    <source>
        <dbReference type="ARBA" id="ARBA00007163"/>
    </source>
</evidence>
<dbReference type="PROSITE" id="PS50217">
    <property type="entry name" value="BZIP"/>
    <property type="match status" value="1"/>
</dbReference>
<dbReference type="SUPFAM" id="SSF57959">
    <property type="entry name" value="Leucine zipper domain"/>
    <property type="match status" value="1"/>
</dbReference>
<reference evidence="9 10" key="1">
    <citation type="submission" date="2019-12" db="EMBL/GenBank/DDBJ databases">
        <authorList>
            <person name="Floudas D."/>
            <person name="Bentzer J."/>
            <person name="Ahren D."/>
            <person name="Johansson T."/>
            <person name="Persson P."/>
            <person name="Tunlid A."/>
        </authorList>
    </citation>
    <scope>NUCLEOTIDE SEQUENCE [LARGE SCALE GENOMIC DNA]</scope>
    <source>
        <strain evidence="9 10">CBS 102.39</strain>
    </source>
</reference>
<keyword evidence="10" id="KW-1185">Reference proteome</keyword>
<organism evidence="9 10">
    <name type="scientific">Agrocybe pediades</name>
    <dbReference type="NCBI Taxonomy" id="84607"/>
    <lineage>
        <taxon>Eukaryota</taxon>
        <taxon>Fungi</taxon>
        <taxon>Dikarya</taxon>
        <taxon>Basidiomycota</taxon>
        <taxon>Agaricomycotina</taxon>
        <taxon>Agaricomycetes</taxon>
        <taxon>Agaricomycetidae</taxon>
        <taxon>Agaricales</taxon>
        <taxon>Agaricineae</taxon>
        <taxon>Strophariaceae</taxon>
        <taxon>Agrocybe</taxon>
    </lineage>
</organism>
<feature type="compositionally biased region" description="Low complexity" evidence="7">
    <location>
        <begin position="95"/>
        <end position="105"/>
    </location>
</feature>
<dbReference type="Proteomes" id="UP000521872">
    <property type="component" value="Unassembled WGS sequence"/>
</dbReference>
<evidence type="ECO:0000313" key="10">
    <source>
        <dbReference type="Proteomes" id="UP000521872"/>
    </source>
</evidence>
<evidence type="ECO:0000313" key="9">
    <source>
        <dbReference type="EMBL" id="KAF4620862.1"/>
    </source>
</evidence>
<dbReference type="CDD" id="cd14812">
    <property type="entry name" value="bZIP_u3"/>
    <property type="match status" value="1"/>
</dbReference>
<gene>
    <name evidence="9" type="ORF">D9613_000186</name>
</gene>
<feature type="compositionally biased region" description="Low complexity" evidence="7">
    <location>
        <begin position="39"/>
        <end position="69"/>
    </location>
</feature>
<evidence type="ECO:0000256" key="4">
    <source>
        <dbReference type="ARBA" id="ARBA00023125"/>
    </source>
</evidence>
<comment type="subcellular location">
    <subcellularLocation>
        <location evidence="1">Nucleus</location>
    </subcellularLocation>
</comment>
<evidence type="ECO:0000256" key="7">
    <source>
        <dbReference type="SAM" id="MobiDB-lite"/>
    </source>
</evidence>
<dbReference type="PROSITE" id="PS00036">
    <property type="entry name" value="BZIP_BASIC"/>
    <property type="match status" value="1"/>
</dbReference>
<feature type="region of interest" description="Disordered" evidence="7">
    <location>
        <begin position="258"/>
        <end position="285"/>
    </location>
</feature>
<feature type="compositionally biased region" description="Basic and acidic residues" evidence="7">
    <location>
        <begin position="183"/>
        <end position="200"/>
    </location>
</feature>
<keyword evidence="4" id="KW-0238">DNA-binding</keyword>
<sequence>MFDQKMKGRLPVFGPPSTYWNTVLCTAELPSPPPSSFQSITTTHATMSSTTFSQPSSSFSPASPAPSSSYTHDDDDHEDNHEAGPARKRARPSPKDSSSSSPSLSEQRKEARAHRNRIAAQNSRDRRKAQFAYLERRVAELEEENRRLRAGIPINPAPASVPSISLQAAPVPLPLRLSTAAEDQQRSEREQERERENEELKERIKTLERGWDAVVKALAAQGVAAGIINPAPTQPTVNAPAPAAPAVSATPAFTAFPSPAPSHSSLEFDLSSATPSSPASTSVPTQSISITTFSVRAHSPPSTGGDHRGTFIGSLGVPAAGGLVNSLGTSASNASGIPFIASAPIHQGAPIESTGDEVNDNTMDALFREILTSPRTQHATVPVKGASGPSAAATQVGKDAVVGSGVAEEMKEGVIEQEKQAEENTGDALSMSILSADEQAVADWTREIEMQQMLDSMIMGINETNALEADGQNLGLDMGMGLVDMGTLNLDLDLDNLGMEMNFDAGVVDYAGAGWGVGGASVF</sequence>
<proteinExistence type="inferred from homology"/>
<dbReference type="EMBL" id="JAACJL010000015">
    <property type="protein sequence ID" value="KAF4620862.1"/>
    <property type="molecule type" value="Genomic_DNA"/>
</dbReference>
<keyword evidence="6" id="KW-0539">Nucleus</keyword>
<name>A0A8H4VSU8_9AGAR</name>
<evidence type="ECO:0000256" key="5">
    <source>
        <dbReference type="ARBA" id="ARBA00023163"/>
    </source>
</evidence>
<dbReference type="AlphaFoldDB" id="A0A8H4VSU8"/>
<dbReference type="SMART" id="SM00338">
    <property type="entry name" value="BRLZ"/>
    <property type="match status" value="1"/>
</dbReference>
<dbReference type="InterPro" id="IPR046347">
    <property type="entry name" value="bZIP_sf"/>
</dbReference>
<protein>
    <recommendedName>
        <fullName evidence="8">BZIP domain-containing protein</fullName>
    </recommendedName>
</protein>
<evidence type="ECO:0000256" key="3">
    <source>
        <dbReference type="ARBA" id="ARBA00023015"/>
    </source>
</evidence>
<accession>A0A8H4VSU8</accession>
<keyword evidence="3" id="KW-0805">Transcription regulation</keyword>
<feature type="compositionally biased region" description="Low complexity" evidence="7">
    <location>
        <begin position="258"/>
        <end position="282"/>
    </location>
</feature>
<evidence type="ECO:0000256" key="6">
    <source>
        <dbReference type="ARBA" id="ARBA00023242"/>
    </source>
</evidence>
<dbReference type="GO" id="GO:0005634">
    <property type="term" value="C:nucleus"/>
    <property type="evidence" value="ECO:0007669"/>
    <property type="project" value="UniProtKB-SubCell"/>
</dbReference>
<dbReference type="PANTHER" id="PTHR47416:SF8">
    <property type="entry name" value="BASIC-LEUCINE ZIPPER TRANSCRIPTION FACTOR E-RELATED"/>
    <property type="match status" value="1"/>
</dbReference>